<dbReference type="Gene3D" id="3.40.630.30">
    <property type="match status" value="1"/>
</dbReference>
<dbReference type="STRING" id="1673428.CPM_0662"/>
<dbReference type="PANTHER" id="PTHR43617">
    <property type="entry name" value="L-AMINO ACID N-ACETYLTRANSFERASE"/>
    <property type="match status" value="1"/>
</dbReference>
<dbReference type="EMBL" id="LT719092">
    <property type="protein sequence ID" value="SJK84524.1"/>
    <property type="molecule type" value="Genomic_DNA"/>
</dbReference>
<reference evidence="3" key="2">
    <citation type="submission" date="2016-06" db="EMBL/GenBank/DDBJ databases">
        <authorList>
            <person name="Olsen C.W."/>
            <person name="Carey S."/>
            <person name="Hinshaw L."/>
            <person name="Karasin A.I."/>
        </authorList>
    </citation>
    <scope>NUCLEOTIDE SEQUENCE [LARGE SCALE GENOMIC DNA]</scope>
    <source>
        <strain evidence="3">PM4</strain>
    </source>
</reference>
<dbReference type="OrthoDB" id="55606at2157"/>
<dbReference type="RefSeq" id="WP_010900802.1">
    <property type="nucleotide sequence ID" value="NZ_LT671858.1"/>
</dbReference>
<sequence>MSIEIRKLSIEDLETLIEVARESWKWTYAGIYSEEYIESWIREKYSKEKLLNEIVRSQSNLDILFLGAFADSTLIGFIELKIIANKAELLRLYLKPEYTHKKIGKTLLLEAEKIMKKKGILECRLYVHRQNSVGFSFYYKNGFKVEDTDGSDFIMEKKYES</sequence>
<reference evidence="4" key="3">
    <citation type="submission" date="2016-06" db="EMBL/GenBank/DDBJ databases">
        <authorList>
            <person name="Toshchakov V.S."/>
        </authorList>
    </citation>
    <scope>NUCLEOTIDE SEQUENCE [LARGE SCALE GENOMIC DNA]</scope>
    <source>
        <strain>PM4 (JCM 30641</strain>
        <strain evidence="4">\VKM B-2940)</strain>
    </source>
</reference>
<dbReference type="Proteomes" id="UP000195607">
    <property type="component" value="Chromosome I"/>
</dbReference>
<dbReference type="CDD" id="cd04301">
    <property type="entry name" value="NAT_SF"/>
    <property type="match status" value="1"/>
</dbReference>
<protein>
    <submittedName>
        <fullName evidence="2">GNAT family N-acetyltransferase</fullName>
    </submittedName>
</protein>
<dbReference type="EMBL" id="LT671858">
    <property type="protein sequence ID" value="SIM33747.1"/>
    <property type="molecule type" value="Genomic_DNA"/>
</dbReference>
<evidence type="ECO:0000313" key="5">
    <source>
        <dbReference type="Proteomes" id="UP000195607"/>
    </source>
</evidence>
<proteinExistence type="predicted"/>
<feature type="domain" description="N-acetyltransferase" evidence="1">
    <location>
        <begin position="3"/>
        <end position="160"/>
    </location>
</feature>
<dbReference type="KEGG" id="cdiv:CPM_0662"/>
<dbReference type="SUPFAM" id="SSF55729">
    <property type="entry name" value="Acyl-CoA N-acyltransferases (Nat)"/>
    <property type="match status" value="1"/>
</dbReference>
<dbReference type="PROSITE" id="PS51186">
    <property type="entry name" value="GNAT"/>
    <property type="match status" value="1"/>
</dbReference>
<dbReference type="AlphaFoldDB" id="A0A1N5SCR2"/>
<dbReference type="GO" id="GO:0016747">
    <property type="term" value="F:acyltransferase activity, transferring groups other than amino-acyl groups"/>
    <property type="evidence" value="ECO:0007669"/>
    <property type="project" value="InterPro"/>
</dbReference>
<evidence type="ECO:0000313" key="2">
    <source>
        <dbReference type="EMBL" id="SIM33747.1"/>
    </source>
</evidence>
<reference evidence="2 5" key="1">
    <citation type="submission" date="2016-04" db="EMBL/GenBank/DDBJ databases">
        <authorList>
            <person name="Evans L.H."/>
            <person name="Alamgir A."/>
            <person name="Owens N."/>
            <person name="Weber N.D."/>
            <person name="Virtaneva K."/>
            <person name="Barbian K."/>
            <person name="Babar A."/>
            <person name="Rosenke K."/>
        </authorList>
    </citation>
    <scope>NUCLEOTIDE SEQUENCE [LARGE SCALE GENOMIC DNA]</scope>
    <source>
        <strain evidence="2">S5</strain>
        <strain evidence="5">S5(T) (JCM 30642 \VKM B-2941)</strain>
    </source>
</reference>
<dbReference type="InterPro" id="IPR050276">
    <property type="entry name" value="MshD_Acetyltransferase"/>
</dbReference>
<dbReference type="Pfam" id="PF00583">
    <property type="entry name" value="Acetyltransf_1"/>
    <property type="match status" value="1"/>
</dbReference>
<keyword evidence="4" id="KW-1185">Reference proteome</keyword>
<gene>
    <name evidence="3" type="ORF">CPM_0662</name>
    <name evidence="2" type="ORF">CSP5_0169</name>
</gene>
<dbReference type="InterPro" id="IPR000182">
    <property type="entry name" value="GNAT_dom"/>
</dbReference>
<evidence type="ECO:0000313" key="4">
    <source>
        <dbReference type="Proteomes" id="UP000187822"/>
    </source>
</evidence>
<dbReference type="SMR" id="A0A1N5SCR2"/>
<dbReference type="Proteomes" id="UP000187822">
    <property type="component" value="Chromosome I"/>
</dbReference>
<name>A0A1N5SCR2_9ARCH</name>
<dbReference type="GeneID" id="41587478"/>
<keyword evidence="2" id="KW-0808">Transferase</keyword>
<dbReference type="InterPro" id="IPR016181">
    <property type="entry name" value="Acyl_CoA_acyltransferase"/>
</dbReference>
<organism evidence="2 5">
    <name type="scientific">Cuniculiplasma divulgatum</name>
    <dbReference type="NCBI Taxonomy" id="1673428"/>
    <lineage>
        <taxon>Archaea</taxon>
        <taxon>Methanobacteriati</taxon>
        <taxon>Thermoplasmatota</taxon>
        <taxon>Thermoplasmata</taxon>
        <taxon>Thermoplasmatales</taxon>
        <taxon>Cuniculiplasmataceae</taxon>
        <taxon>Cuniculiplasma</taxon>
    </lineage>
</organism>
<accession>A0A1N5SCR2</accession>
<evidence type="ECO:0000259" key="1">
    <source>
        <dbReference type="PROSITE" id="PS51186"/>
    </source>
</evidence>
<evidence type="ECO:0000313" key="3">
    <source>
        <dbReference type="EMBL" id="SJK84524.1"/>
    </source>
</evidence>